<feature type="region of interest" description="Disordered" evidence="1">
    <location>
        <begin position="427"/>
        <end position="499"/>
    </location>
</feature>
<comment type="caution">
    <text evidence="2">The sequence shown here is derived from an EMBL/GenBank/DDBJ whole genome shotgun (WGS) entry which is preliminary data.</text>
</comment>
<feature type="compositionally biased region" description="Low complexity" evidence="1">
    <location>
        <begin position="836"/>
        <end position="847"/>
    </location>
</feature>
<proteinExistence type="predicted"/>
<evidence type="ECO:0000313" key="2">
    <source>
        <dbReference type="EMBL" id="KAJ7197559.1"/>
    </source>
</evidence>
<feature type="compositionally biased region" description="Low complexity" evidence="1">
    <location>
        <begin position="428"/>
        <end position="440"/>
    </location>
</feature>
<gene>
    <name evidence="2" type="ORF">GGX14DRAFT_574032</name>
</gene>
<organism evidence="2 3">
    <name type="scientific">Mycena pura</name>
    <dbReference type="NCBI Taxonomy" id="153505"/>
    <lineage>
        <taxon>Eukaryota</taxon>
        <taxon>Fungi</taxon>
        <taxon>Dikarya</taxon>
        <taxon>Basidiomycota</taxon>
        <taxon>Agaricomycotina</taxon>
        <taxon>Agaricomycetes</taxon>
        <taxon>Agaricomycetidae</taxon>
        <taxon>Agaricales</taxon>
        <taxon>Marasmiineae</taxon>
        <taxon>Mycenaceae</taxon>
        <taxon>Mycena</taxon>
    </lineage>
</organism>
<feature type="compositionally biased region" description="Basic and acidic residues" evidence="1">
    <location>
        <begin position="465"/>
        <end position="475"/>
    </location>
</feature>
<feature type="region of interest" description="Disordered" evidence="1">
    <location>
        <begin position="833"/>
        <end position="852"/>
    </location>
</feature>
<dbReference type="Proteomes" id="UP001219525">
    <property type="component" value="Unassembled WGS sequence"/>
</dbReference>
<dbReference type="EMBL" id="JARJCW010000077">
    <property type="protein sequence ID" value="KAJ7197559.1"/>
    <property type="molecule type" value="Genomic_DNA"/>
</dbReference>
<keyword evidence="3" id="KW-1185">Reference proteome</keyword>
<feature type="compositionally biased region" description="Acidic residues" evidence="1">
    <location>
        <begin position="441"/>
        <end position="464"/>
    </location>
</feature>
<feature type="region of interest" description="Disordered" evidence="1">
    <location>
        <begin position="140"/>
        <end position="170"/>
    </location>
</feature>
<feature type="compositionally biased region" description="Basic residues" evidence="1">
    <location>
        <begin position="594"/>
        <end position="606"/>
    </location>
</feature>
<feature type="region of interest" description="Disordered" evidence="1">
    <location>
        <begin position="586"/>
        <end position="607"/>
    </location>
</feature>
<dbReference type="AlphaFoldDB" id="A0AAD6UXN0"/>
<evidence type="ECO:0000313" key="3">
    <source>
        <dbReference type="Proteomes" id="UP001219525"/>
    </source>
</evidence>
<name>A0AAD6UXN0_9AGAR</name>
<feature type="compositionally biased region" description="Basic and acidic residues" evidence="1">
    <location>
        <begin position="140"/>
        <end position="149"/>
    </location>
</feature>
<reference evidence="2" key="1">
    <citation type="submission" date="2023-03" db="EMBL/GenBank/DDBJ databases">
        <title>Massive genome expansion in bonnet fungi (Mycena s.s.) driven by repeated elements and novel gene families across ecological guilds.</title>
        <authorList>
            <consortium name="Lawrence Berkeley National Laboratory"/>
            <person name="Harder C.B."/>
            <person name="Miyauchi S."/>
            <person name="Viragh M."/>
            <person name="Kuo A."/>
            <person name="Thoen E."/>
            <person name="Andreopoulos B."/>
            <person name="Lu D."/>
            <person name="Skrede I."/>
            <person name="Drula E."/>
            <person name="Henrissat B."/>
            <person name="Morin E."/>
            <person name="Kohler A."/>
            <person name="Barry K."/>
            <person name="LaButti K."/>
            <person name="Morin E."/>
            <person name="Salamov A."/>
            <person name="Lipzen A."/>
            <person name="Mereny Z."/>
            <person name="Hegedus B."/>
            <person name="Baldrian P."/>
            <person name="Stursova M."/>
            <person name="Weitz H."/>
            <person name="Taylor A."/>
            <person name="Grigoriev I.V."/>
            <person name="Nagy L.G."/>
            <person name="Martin F."/>
            <person name="Kauserud H."/>
        </authorList>
    </citation>
    <scope>NUCLEOTIDE SEQUENCE</scope>
    <source>
        <strain evidence="2">9144</strain>
    </source>
</reference>
<feature type="compositionally biased region" description="Acidic residues" evidence="1">
    <location>
        <begin position="150"/>
        <end position="170"/>
    </location>
</feature>
<evidence type="ECO:0000256" key="1">
    <source>
        <dbReference type="SAM" id="MobiDB-lite"/>
    </source>
</evidence>
<feature type="compositionally biased region" description="Acidic residues" evidence="1">
    <location>
        <begin position="15"/>
        <end position="33"/>
    </location>
</feature>
<protein>
    <submittedName>
        <fullName evidence="2">Uncharacterized protein</fullName>
    </submittedName>
</protein>
<sequence>MCSVSTPPRSRVLLDDEDEEESDRSGEEEEEEGNLFKDVDVKLELEMRTSSWSLRRLRRAYPIARPHRSPPAACYLPPAAHARVTHNASGTIDSNTQVLGRGFAAAKRLHTYRRSASTAVDRLPPDFCLLDEIARRENFADDTDAGERDSDWEECSEETPDDPMDEDYIDPEYTQDHEYQLDQPVNDHDQPIGQSFIQTESWRPLSILPTKPVEARSTKAMADHRIDLDEIPYQWAESLQEFFFPLKTAWHRRDKLDVLLDLVDMRNLRSRRFESESFKLALEDSGTLGLLHRICRRGNLLETSHRDVQTSFRWHDWKTSYAEMICRWVSATITEEEYNQSLPFSGPKVSIHQARSSGSSKLYFKATTECIPGATIRWPSSYFYPMSVSKSTATSGSYHVYVNLIIHERKAGTLLYFLKQVQQEVFRPKSTAPSTSKPEPEPESQSETDSDSDSDSDSESEESESESKSDPESGRKSKSILTPAPSLICRPKPSLTKAQKRQITKANKQKLAASQTVGVRVKTELLGESRRTLPTPSAVSGPKKGHHNCPRCAHLPLKHQCVRIILVKPRNCKRLIGAALTCAPVGDRLQPKRPSQRPKSKGKGKVFGRVPVPRFYHPYNDLHMIRRPNQPDKFVGGVRYNALSKQALRRLIDNHRRVKVCAIRRREAMHDWAYGTMTATGSRQASGGALGDTYGPYACHTGNTPDDIKALFRHADNDVLVEVGSTIYPKMKSQLSALGRSGVNHFGRFGMSTFECDNYISTVHGDFDIGSEDLEAGRGIKDCLGGYFPCVQLEKKRCKKHEYDFAYVRWGVVIQTHRNTVWVFNGRHEHGTVMPSQSSVNNNAQSSGKHPTVRARDVIRANNLRRIRCGYNLRPRV</sequence>
<feature type="region of interest" description="Disordered" evidence="1">
    <location>
        <begin position="1"/>
        <end position="36"/>
    </location>
</feature>
<accession>A0AAD6UXN0</accession>